<accession>A0ACC3TNR4</accession>
<keyword evidence="2" id="KW-1185">Reference proteome</keyword>
<protein>
    <submittedName>
        <fullName evidence="1">tRNA intron endonuclease</fullName>
    </submittedName>
</protein>
<keyword evidence="1" id="KW-0255">Endonuclease</keyword>
<keyword evidence="1" id="KW-0540">Nuclease</keyword>
<evidence type="ECO:0000313" key="2">
    <source>
        <dbReference type="Proteomes" id="UP001489719"/>
    </source>
</evidence>
<proteinExistence type="predicted"/>
<dbReference type="Proteomes" id="UP001489719">
    <property type="component" value="Unassembled WGS sequence"/>
</dbReference>
<evidence type="ECO:0000313" key="1">
    <source>
        <dbReference type="EMBL" id="KAK9322783.1"/>
    </source>
</evidence>
<dbReference type="EMBL" id="MU970071">
    <property type="protein sequence ID" value="KAK9322783.1"/>
    <property type="molecule type" value="Genomic_DNA"/>
</dbReference>
<sequence length="261" mass="28714">MQMVENDAADLIPISFIDGEYFAFDIEAVKRLRNDHHVAGILVGTLPQVPQQSTFLGLPVQLMPEEAALLVQKGVARIIDEGSRHEAMLAVDENDIDEATAKLKINEVESAGSESQGQLVSFTTPALSTVNRVALPESSVGAVYDTPRFDVYKYLHERGYFILPGLRFGSQFLAYPGDPLRYHSHYLVRGLGYGEEFSLLELVGSGRLGTGVKKAWMVGGHVPEDEQHKLATLNSSKTIEREGSEPIEDFVSFCVEWAGFG</sequence>
<name>A0ACC3TNR4_9ASCO</name>
<reference evidence="2" key="1">
    <citation type="journal article" date="2024" name="Front. Bioeng. Biotechnol.">
        <title>Genome-scale model development and genomic sequencing of the oleaginous clade Lipomyces.</title>
        <authorList>
            <person name="Czajka J.J."/>
            <person name="Han Y."/>
            <person name="Kim J."/>
            <person name="Mondo S.J."/>
            <person name="Hofstad B.A."/>
            <person name="Robles A."/>
            <person name="Haridas S."/>
            <person name="Riley R."/>
            <person name="LaButti K."/>
            <person name="Pangilinan J."/>
            <person name="Andreopoulos W."/>
            <person name="Lipzen A."/>
            <person name="Yan J."/>
            <person name="Wang M."/>
            <person name="Ng V."/>
            <person name="Grigoriev I.V."/>
            <person name="Spatafora J.W."/>
            <person name="Magnuson J.K."/>
            <person name="Baker S.E."/>
            <person name="Pomraning K.R."/>
        </authorList>
    </citation>
    <scope>NUCLEOTIDE SEQUENCE [LARGE SCALE GENOMIC DNA]</scope>
    <source>
        <strain evidence="2">CBS 10300</strain>
    </source>
</reference>
<gene>
    <name evidence="1" type="ORF">V1517DRAFT_322438</name>
</gene>
<keyword evidence="1" id="KW-0378">Hydrolase</keyword>
<comment type="caution">
    <text evidence="1">The sequence shown here is derived from an EMBL/GenBank/DDBJ whole genome shotgun (WGS) entry which is preliminary data.</text>
</comment>
<organism evidence="1 2">
    <name type="scientific">Lipomyces orientalis</name>
    <dbReference type="NCBI Taxonomy" id="1233043"/>
    <lineage>
        <taxon>Eukaryota</taxon>
        <taxon>Fungi</taxon>
        <taxon>Dikarya</taxon>
        <taxon>Ascomycota</taxon>
        <taxon>Saccharomycotina</taxon>
        <taxon>Lipomycetes</taxon>
        <taxon>Lipomycetales</taxon>
        <taxon>Lipomycetaceae</taxon>
        <taxon>Lipomyces</taxon>
    </lineage>
</organism>